<feature type="transmembrane region" description="Helical" evidence="6">
    <location>
        <begin position="410"/>
        <end position="427"/>
    </location>
</feature>
<dbReference type="InterPro" id="IPR005495">
    <property type="entry name" value="LptG/LptF_permease"/>
</dbReference>
<feature type="transmembrane region" description="Helical" evidence="6">
    <location>
        <begin position="47"/>
        <end position="68"/>
    </location>
</feature>
<accession>A0ABP9ULC9</accession>
<feature type="transmembrane region" description="Helical" evidence="6">
    <location>
        <begin position="164"/>
        <end position="189"/>
    </location>
</feature>
<dbReference type="RefSeq" id="WP_353565653.1">
    <property type="nucleotide sequence ID" value="NZ_BAABRI010000003.1"/>
</dbReference>
<evidence type="ECO:0000256" key="4">
    <source>
        <dbReference type="ARBA" id="ARBA00022989"/>
    </source>
</evidence>
<comment type="caution">
    <text evidence="8">The sequence shown here is derived from an EMBL/GenBank/DDBJ whole genome shotgun (WGS) entry which is preliminary data.</text>
</comment>
<evidence type="ECO:0000256" key="6">
    <source>
        <dbReference type="SAM" id="Phobius"/>
    </source>
</evidence>
<evidence type="ECO:0008006" key="10">
    <source>
        <dbReference type="Google" id="ProtNLM"/>
    </source>
</evidence>
<proteinExistence type="predicted"/>
<keyword evidence="3 6" id="KW-0812">Transmembrane</keyword>
<sequence length="448" mass="49034">MLRRFLPSILLFVCGAALAAVWVPREQAAVAEHLASFPDADGSMHRLRPLVLAGLCLLPAVGALIYGFAGTMARYVTRQFLGLLGVAFAALAVIWLLVDFQDNLTEIQASGHVGRTMIALYAARLPEMVTLLLPYALLLSLLFSLGKLSASREIVSMIQTGRGLARITLPFLMTGLLATLFCMGLDFHWAPASVAKEQRILDLARGLDETVPFSEPFRNPRVRRTWMVGTVPIGYMKGEPLQDVRVIEENPDGSLKSTLAAETASWQPETKQWSFAGAKLREITANQPPKFVHDLPEPYVVTGWRETPAEIVQPSLPADQLGIPELAGWLRAKGYAARARASHRTQWHHRFAQPFNCLIMVLLATPLGVVFSRRGASGGVALAVFLSAGLMFATTISLTLGDSGHLPPSLAAWLPNVLFGLLAGFLFQRRLAGRPIYQTIRRLIPNET</sequence>
<keyword evidence="5 6" id="KW-0472">Membrane</keyword>
<keyword evidence="7" id="KW-0732">Signal</keyword>
<evidence type="ECO:0000313" key="8">
    <source>
        <dbReference type="EMBL" id="GAA5481502.1"/>
    </source>
</evidence>
<comment type="subcellular location">
    <subcellularLocation>
        <location evidence="1">Cell membrane</location>
        <topology evidence="1">Multi-pass membrane protein</topology>
    </subcellularLocation>
</comment>
<evidence type="ECO:0000256" key="1">
    <source>
        <dbReference type="ARBA" id="ARBA00004651"/>
    </source>
</evidence>
<evidence type="ECO:0000256" key="2">
    <source>
        <dbReference type="ARBA" id="ARBA00022475"/>
    </source>
</evidence>
<evidence type="ECO:0000313" key="9">
    <source>
        <dbReference type="Proteomes" id="UP001476282"/>
    </source>
</evidence>
<keyword evidence="2" id="KW-1003">Cell membrane</keyword>
<reference evidence="8 9" key="1">
    <citation type="submission" date="2024-02" db="EMBL/GenBank/DDBJ databases">
        <title>Haloferula sargassicola NBRC 104335.</title>
        <authorList>
            <person name="Ichikawa N."/>
            <person name="Katano-Makiyama Y."/>
            <person name="Hidaka K."/>
        </authorList>
    </citation>
    <scope>NUCLEOTIDE SEQUENCE [LARGE SCALE GENOMIC DNA]</scope>
    <source>
        <strain evidence="8 9">NBRC 104335</strain>
    </source>
</reference>
<feature type="signal peptide" evidence="7">
    <location>
        <begin position="1"/>
        <end position="19"/>
    </location>
</feature>
<keyword evidence="9" id="KW-1185">Reference proteome</keyword>
<protein>
    <recommendedName>
        <fullName evidence="10">YjgP/YjgQ family permease</fullName>
    </recommendedName>
</protein>
<feature type="chain" id="PRO_5047084916" description="YjgP/YjgQ family permease" evidence="7">
    <location>
        <begin position="20"/>
        <end position="448"/>
    </location>
</feature>
<evidence type="ECO:0000256" key="7">
    <source>
        <dbReference type="SAM" id="SignalP"/>
    </source>
</evidence>
<organism evidence="8 9">
    <name type="scientific">Haloferula sargassicola</name>
    <dbReference type="NCBI Taxonomy" id="490096"/>
    <lineage>
        <taxon>Bacteria</taxon>
        <taxon>Pseudomonadati</taxon>
        <taxon>Verrucomicrobiota</taxon>
        <taxon>Verrucomicrobiia</taxon>
        <taxon>Verrucomicrobiales</taxon>
        <taxon>Verrucomicrobiaceae</taxon>
        <taxon>Haloferula</taxon>
    </lineage>
</organism>
<evidence type="ECO:0000256" key="5">
    <source>
        <dbReference type="ARBA" id="ARBA00023136"/>
    </source>
</evidence>
<feature type="transmembrane region" description="Helical" evidence="6">
    <location>
        <begin position="80"/>
        <end position="98"/>
    </location>
</feature>
<dbReference type="Pfam" id="PF03739">
    <property type="entry name" value="LptF_LptG"/>
    <property type="match status" value="1"/>
</dbReference>
<name>A0ABP9ULC9_9BACT</name>
<feature type="transmembrane region" description="Helical" evidence="6">
    <location>
        <begin position="378"/>
        <end position="398"/>
    </location>
</feature>
<evidence type="ECO:0000256" key="3">
    <source>
        <dbReference type="ARBA" id="ARBA00022692"/>
    </source>
</evidence>
<feature type="transmembrane region" description="Helical" evidence="6">
    <location>
        <begin position="351"/>
        <end position="371"/>
    </location>
</feature>
<feature type="transmembrane region" description="Helical" evidence="6">
    <location>
        <begin position="118"/>
        <end position="143"/>
    </location>
</feature>
<dbReference type="PANTHER" id="PTHR33529">
    <property type="entry name" value="SLR0882 PROTEIN-RELATED"/>
    <property type="match status" value="1"/>
</dbReference>
<dbReference type="PANTHER" id="PTHR33529:SF2">
    <property type="entry name" value="LIPOPOLYSACCHARIDE EXPORT SYSTEM PERMEASE PROTEIN LPTG"/>
    <property type="match status" value="1"/>
</dbReference>
<gene>
    <name evidence="8" type="ORF">Hsar01_00711</name>
</gene>
<dbReference type="Proteomes" id="UP001476282">
    <property type="component" value="Unassembled WGS sequence"/>
</dbReference>
<keyword evidence="4 6" id="KW-1133">Transmembrane helix</keyword>
<dbReference type="EMBL" id="BAABRI010000003">
    <property type="protein sequence ID" value="GAA5481502.1"/>
    <property type="molecule type" value="Genomic_DNA"/>
</dbReference>